<comment type="caution">
    <text evidence="8">The sequence shown here is derived from an EMBL/GenBank/DDBJ whole genome shotgun (WGS) entry which is preliminary data.</text>
</comment>
<feature type="region of interest" description="Disordered" evidence="6">
    <location>
        <begin position="106"/>
        <end position="125"/>
    </location>
</feature>
<evidence type="ECO:0000256" key="5">
    <source>
        <dbReference type="ARBA" id="ARBA00023002"/>
    </source>
</evidence>
<dbReference type="EMBL" id="VXLC01000003">
    <property type="protein sequence ID" value="KAA8888895.1"/>
    <property type="molecule type" value="Genomic_DNA"/>
</dbReference>
<dbReference type="PROSITE" id="PS51387">
    <property type="entry name" value="FAD_PCMH"/>
    <property type="match status" value="1"/>
</dbReference>
<keyword evidence="5" id="KW-0560">Oxidoreductase</keyword>
<feature type="domain" description="FAD-binding PCMH-type" evidence="7">
    <location>
        <begin position="168"/>
        <end position="338"/>
    </location>
</feature>
<evidence type="ECO:0000313" key="8">
    <source>
        <dbReference type="EMBL" id="KAA8888895.1"/>
    </source>
</evidence>
<dbReference type="AlphaFoldDB" id="A0A5N0ELK2"/>
<comment type="cofactor">
    <cofactor evidence="1">
        <name>FAD</name>
        <dbReference type="ChEBI" id="CHEBI:57692"/>
    </cofactor>
</comment>
<dbReference type="SUPFAM" id="SSF56176">
    <property type="entry name" value="FAD-binding/transporter-associated domain-like"/>
    <property type="match status" value="1"/>
</dbReference>
<dbReference type="PANTHER" id="PTHR42973:SF39">
    <property type="entry name" value="FAD-BINDING PCMH-TYPE DOMAIN-CONTAINING PROTEIN"/>
    <property type="match status" value="1"/>
</dbReference>
<dbReference type="GO" id="GO:0071949">
    <property type="term" value="F:FAD binding"/>
    <property type="evidence" value="ECO:0007669"/>
    <property type="project" value="InterPro"/>
</dbReference>
<evidence type="ECO:0000256" key="4">
    <source>
        <dbReference type="ARBA" id="ARBA00022827"/>
    </source>
</evidence>
<dbReference type="Gene3D" id="3.30.43.10">
    <property type="entry name" value="Uridine Diphospho-n-acetylenolpyruvylglucosamine Reductase, domain 2"/>
    <property type="match status" value="1"/>
</dbReference>
<reference evidence="8 9" key="1">
    <citation type="submission" date="2019-09" db="EMBL/GenBank/DDBJ databases">
        <authorList>
            <person name="Wang X."/>
        </authorList>
    </citation>
    <scope>NUCLEOTIDE SEQUENCE [LARGE SCALE GENOMIC DNA]</scope>
    <source>
        <strain evidence="8 9">CICC 11023</strain>
    </source>
</reference>
<proteinExistence type="inferred from homology"/>
<feature type="compositionally biased region" description="Basic and acidic residues" evidence="6">
    <location>
        <begin position="50"/>
        <end position="71"/>
    </location>
</feature>
<name>A0A5N0ELK2_9NOCA</name>
<evidence type="ECO:0000256" key="3">
    <source>
        <dbReference type="ARBA" id="ARBA00022630"/>
    </source>
</evidence>
<sequence length="592" mass="63174">MSAGRLPERHRPPGAAGERGQGERVVAARLDLQQLRHVFERQSVPVEAARGQDRRGVDGQRAPGVERDGLAQHRGHRALHGDRTGHGPARMLDARGQHVERLPLHPLSIARPGGPANPRNRGWAGPVRLGRLTGMTRSTAGLAGFTGSLLRPGDPDYHSARRLWNGAIDRYPGLIARCRTAADVGLAIRFGVRHDLPIAVRGGGHSFSGLSMCEGGLVIDLSPMRSIAIDPRDRLAQVGPGVRWRQLDMAAEAVGLAVPGGEVSHTGVAGLTLGGGVGWLSRRYGLSCDNLVAAELVTADGDLLEVTEDTHPDLLWGLRGGGGNFGVVTRFTLRLNPIPVPMYAGMALYPLSAEPLSVFLDVARDAPDELGLNAALLTAPPAPFLPAEHHGKPLIALAACHTGDLAVGQALIHPLREVDSLLVDRFGPMPYTALQSMVDESARPGLSVYGLAEWLGPLDDAAVDRLVESAEQFTSPNSQLLLRITGGAIARVPEGATAFGFRDAAALLTVAAAWTDRSDSGVAHRNWAQNTWSALHPWSAGGGYVNQLGNEGGQRVRESYGEANWHRLVQLKRRFDPGNVFHLNQNIPPGQP</sequence>
<protein>
    <submittedName>
        <fullName evidence="8">FAD-binding oxidoreductase</fullName>
    </submittedName>
</protein>
<dbReference type="Gene3D" id="3.40.462.20">
    <property type="match status" value="1"/>
</dbReference>
<evidence type="ECO:0000313" key="9">
    <source>
        <dbReference type="Proteomes" id="UP000323876"/>
    </source>
</evidence>
<dbReference type="InterPro" id="IPR016166">
    <property type="entry name" value="FAD-bd_PCMH"/>
</dbReference>
<dbReference type="Gene3D" id="3.30.465.10">
    <property type="match status" value="1"/>
</dbReference>
<keyword evidence="3" id="KW-0285">Flavoprotein</keyword>
<comment type="similarity">
    <text evidence="2">Belongs to the oxygen-dependent FAD-linked oxidoreductase family.</text>
</comment>
<organism evidence="8 9">
    <name type="scientific">Nocardia colli</name>
    <dbReference type="NCBI Taxonomy" id="2545717"/>
    <lineage>
        <taxon>Bacteria</taxon>
        <taxon>Bacillati</taxon>
        <taxon>Actinomycetota</taxon>
        <taxon>Actinomycetes</taxon>
        <taxon>Mycobacteriales</taxon>
        <taxon>Nocardiaceae</taxon>
        <taxon>Nocardia</taxon>
    </lineage>
</organism>
<dbReference type="Pfam" id="PF08031">
    <property type="entry name" value="BBE"/>
    <property type="match status" value="1"/>
</dbReference>
<dbReference type="InterPro" id="IPR050416">
    <property type="entry name" value="FAD-linked_Oxidoreductase"/>
</dbReference>
<dbReference type="PROSITE" id="PS00862">
    <property type="entry name" value="OX2_COVAL_FAD"/>
    <property type="match status" value="1"/>
</dbReference>
<dbReference type="InterPro" id="IPR016167">
    <property type="entry name" value="FAD-bd_PCMH_sub1"/>
</dbReference>
<evidence type="ECO:0000256" key="2">
    <source>
        <dbReference type="ARBA" id="ARBA00005466"/>
    </source>
</evidence>
<keyword evidence="9" id="KW-1185">Reference proteome</keyword>
<dbReference type="InterPro" id="IPR016169">
    <property type="entry name" value="FAD-bd_PCMH_sub2"/>
</dbReference>
<keyword evidence="4" id="KW-0274">FAD</keyword>
<dbReference type="InterPro" id="IPR036318">
    <property type="entry name" value="FAD-bd_PCMH-like_sf"/>
</dbReference>
<dbReference type="InterPro" id="IPR006094">
    <property type="entry name" value="Oxid_FAD_bind_N"/>
</dbReference>
<dbReference type="OrthoDB" id="545125at2"/>
<evidence type="ECO:0000256" key="6">
    <source>
        <dbReference type="SAM" id="MobiDB-lite"/>
    </source>
</evidence>
<feature type="region of interest" description="Disordered" evidence="6">
    <location>
        <begin position="43"/>
        <end position="90"/>
    </location>
</feature>
<dbReference type="GO" id="GO:0016491">
    <property type="term" value="F:oxidoreductase activity"/>
    <property type="evidence" value="ECO:0007669"/>
    <property type="project" value="UniProtKB-KW"/>
</dbReference>
<accession>A0A5N0ELK2</accession>
<feature type="region of interest" description="Disordered" evidence="6">
    <location>
        <begin position="1"/>
        <end position="24"/>
    </location>
</feature>
<dbReference type="InterPro" id="IPR012951">
    <property type="entry name" value="BBE"/>
</dbReference>
<dbReference type="Pfam" id="PF01565">
    <property type="entry name" value="FAD_binding_4"/>
    <property type="match status" value="1"/>
</dbReference>
<dbReference type="PANTHER" id="PTHR42973">
    <property type="entry name" value="BINDING OXIDOREDUCTASE, PUTATIVE (AFU_ORTHOLOGUE AFUA_1G17690)-RELATED"/>
    <property type="match status" value="1"/>
</dbReference>
<dbReference type="Proteomes" id="UP000323876">
    <property type="component" value="Unassembled WGS sequence"/>
</dbReference>
<feature type="compositionally biased region" description="Basic and acidic residues" evidence="6">
    <location>
        <begin position="1"/>
        <end position="11"/>
    </location>
</feature>
<gene>
    <name evidence="8" type="ORF">F3087_07790</name>
</gene>
<evidence type="ECO:0000256" key="1">
    <source>
        <dbReference type="ARBA" id="ARBA00001974"/>
    </source>
</evidence>
<evidence type="ECO:0000259" key="7">
    <source>
        <dbReference type="PROSITE" id="PS51387"/>
    </source>
</evidence>
<dbReference type="InterPro" id="IPR006093">
    <property type="entry name" value="Oxy_OxRdtase_FAD_BS"/>
</dbReference>